<dbReference type="Proteomes" id="UP001174934">
    <property type="component" value="Unassembled WGS sequence"/>
</dbReference>
<keyword evidence="1" id="KW-0472">Membrane</keyword>
<evidence type="ECO:0000256" key="1">
    <source>
        <dbReference type="SAM" id="Phobius"/>
    </source>
</evidence>
<organism evidence="2 3">
    <name type="scientific">Bombardia bombarda</name>
    <dbReference type="NCBI Taxonomy" id="252184"/>
    <lineage>
        <taxon>Eukaryota</taxon>
        <taxon>Fungi</taxon>
        <taxon>Dikarya</taxon>
        <taxon>Ascomycota</taxon>
        <taxon>Pezizomycotina</taxon>
        <taxon>Sordariomycetes</taxon>
        <taxon>Sordariomycetidae</taxon>
        <taxon>Sordariales</taxon>
        <taxon>Lasiosphaeriaceae</taxon>
        <taxon>Bombardia</taxon>
    </lineage>
</organism>
<accession>A0AA39XCW2</accession>
<dbReference type="AlphaFoldDB" id="A0AA39XCW2"/>
<dbReference type="EMBL" id="JAULSR010000002">
    <property type="protein sequence ID" value="KAK0630900.1"/>
    <property type="molecule type" value="Genomic_DNA"/>
</dbReference>
<keyword evidence="3" id="KW-1185">Reference proteome</keyword>
<keyword evidence="1" id="KW-1133">Transmembrane helix</keyword>
<proteinExistence type="predicted"/>
<sequence>MAFAVFFEVEWRSLDISFGQVIVIALGACVMCLFAASSMNLTSNREEMAARLQRHGTLYHHYFGQLLTHEKGGQLNERNKQQFEIIMPRISVGAKIDTIYVAKGL</sequence>
<reference evidence="2" key="1">
    <citation type="submission" date="2023-06" db="EMBL/GenBank/DDBJ databases">
        <title>Genome-scale phylogeny and comparative genomics of the fungal order Sordariales.</title>
        <authorList>
            <consortium name="Lawrence Berkeley National Laboratory"/>
            <person name="Hensen N."/>
            <person name="Bonometti L."/>
            <person name="Westerberg I."/>
            <person name="Brannstrom I.O."/>
            <person name="Guillou S."/>
            <person name="Cros-Aarteil S."/>
            <person name="Calhoun S."/>
            <person name="Haridas S."/>
            <person name="Kuo A."/>
            <person name="Mondo S."/>
            <person name="Pangilinan J."/>
            <person name="Riley R."/>
            <person name="LaButti K."/>
            <person name="Andreopoulos B."/>
            <person name="Lipzen A."/>
            <person name="Chen C."/>
            <person name="Yanf M."/>
            <person name="Daum C."/>
            <person name="Ng V."/>
            <person name="Clum A."/>
            <person name="Steindorff A."/>
            <person name="Ohm R."/>
            <person name="Martin F."/>
            <person name="Silar P."/>
            <person name="Natvig D."/>
            <person name="Lalanne C."/>
            <person name="Gautier V."/>
            <person name="Ament-velasquez S.L."/>
            <person name="Kruys A."/>
            <person name="Hutchinson M.I."/>
            <person name="Powell A.J."/>
            <person name="Barry K."/>
            <person name="Miller A.N."/>
            <person name="Grigoriev I.V."/>
            <person name="Debuchy R."/>
            <person name="Gladieux P."/>
            <person name="Thoren M.H."/>
            <person name="Johannesson H."/>
        </authorList>
    </citation>
    <scope>NUCLEOTIDE SEQUENCE</scope>
    <source>
        <strain evidence="2">SMH3391-2</strain>
    </source>
</reference>
<evidence type="ECO:0000313" key="2">
    <source>
        <dbReference type="EMBL" id="KAK0630900.1"/>
    </source>
</evidence>
<name>A0AA39XCW2_9PEZI</name>
<gene>
    <name evidence="2" type="ORF">B0T17DRAFT_599006</name>
</gene>
<keyword evidence="1" id="KW-0812">Transmembrane</keyword>
<protein>
    <submittedName>
        <fullName evidence="2">Uncharacterized protein</fullName>
    </submittedName>
</protein>
<comment type="caution">
    <text evidence="2">The sequence shown here is derived from an EMBL/GenBank/DDBJ whole genome shotgun (WGS) entry which is preliminary data.</text>
</comment>
<feature type="transmembrane region" description="Helical" evidence="1">
    <location>
        <begin position="16"/>
        <end position="36"/>
    </location>
</feature>
<evidence type="ECO:0000313" key="3">
    <source>
        <dbReference type="Proteomes" id="UP001174934"/>
    </source>
</evidence>